<feature type="compositionally biased region" description="Acidic residues" evidence="1">
    <location>
        <begin position="507"/>
        <end position="516"/>
    </location>
</feature>
<protein>
    <recommendedName>
        <fullName evidence="2">VWFA domain-containing protein</fullName>
    </recommendedName>
</protein>
<feature type="compositionally biased region" description="Low complexity" evidence="1">
    <location>
        <begin position="8"/>
        <end position="17"/>
    </location>
</feature>
<dbReference type="AlphaFoldDB" id="A0A9R0XR63"/>
<evidence type="ECO:0000256" key="1">
    <source>
        <dbReference type="SAM" id="MobiDB-lite"/>
    </source>
</evidence>
<evidence type="ECO:0000259" key="2">
    <source>
        <dbReference type="PROSITE" id="PS50234"/>
    </source>
</evidence>
<sequence>MQMEMHQGSSSGCSDGSSKGEAKTAAEPAESSIVPVMVRIMAPSAIPEQEQRVPVDIAVVLHVHVRYNAPDKWWDLLMEAVRVVMDKLDERDHLAIVPGGGGGGSISKEALQYTEILLPMSSDNKASCSDAVRTAIQKCDSSLVRALESANSILYGQGYGYEKERRAAYIMVISNSQEDMSSLLTWRFRSVLAFGFRDARNGRAMHAITISRDCTYTILDDDWGSVTQAFIATVDRITSAAANMPVEVELECVGHEEVVITAVRAPHLSYFVSCDKRKIWATARLPGSDAATSFVVDMSGVPPDQVDLSGLIAVRAKYVHVPDDKLDRQAVTVNLEGAGGTKEVAAEIIRIKAIKIVDEISQKDETDTEKLHALAQELCQRWTTLKNSYGDRGAGLISMLSAEMREMEIRLYNNYLWLEYMLSWKSHQWWQLPLPLMFMEDPFLRLRIYAKVDNASTVPAAAEHPRAGLPVLLRIVAPAAGLAKAKRYPVDLVAVLDVSDEAGHQTDDDEKVEEEEEKTRRRMGQLKEAMKLVMDKLSHKDRLAIVPVQSSVAGAGPHAAALGLLEMSEQGRSEASKKVQSLVDLVLSKLGTASAKNMAPHTQILDDREETKKDDPGFVIVISNSNDESIPQPQEAIKSKYIIHTFSFHNSGTRTSRAMHYLASSSGGIYASLHDHRNQVTEAFTACIKRITSTIGVQTKVEITCSHSSISLPGMESGEFGPCIGEDGRSVSIMVGNLYAGTAKNFMFYVDNARLDDYDNLSKLLKVHVEWENKFTGGSEVHGQLVVVRNGSDGCKEMMEEMARSETGKVLWEIADSYNDMVAEKLHTCLKQASRKAQASGDALLAGEMENMEAILRRKMEKEHRKAVDPSYVKKLVADRLSNMLSWLSFHALSEQPPRIPWRSSFRLELLQNYPQNK</sequence>
<evidence type="ECO:0000313" key="4">
    <source>
        <dbReference type="Proteomes" id="UP000324705"/>
    </source>
</evidence>
<dbReference type="InterPro" id="IPR002035">
    <property type="entry name" value="VWF_A"/>
</dbReference>
<dbReference type="PROSITE" id="PS50234">
    <property type="entry name" value="VWFA"/>
    <property type="match status" value="1"/>
</dbReference>
<dbReference type="Gene3D" id="3.40.50.410">
    <property type="entry name" value="von Willebrand factor, type A domain"/>
    <property type="match status" value="1"/>
</dbReference>
<dbReference type="InterPro" id="IPR051266">
    <property type="entry name" value="CLCR"/>
</dbReference>
<name>A0A9R0XR63_TRITD</name>
<accession>A0A9R0XR63</accession>
<dbReference type="EMBL" id="LT934121">
    <property type="protein sequence ID" value="VAI41029.1"/>
    <property type="molecule type" value="Genomic_DNA"/>
</dbReference>
<reference evidence="3 4" key="1">
    <citation type="submission" date="2017-09" db="EMBL/GenBank/DDBJ databases">
        <authorList>
            <consortium name="International Durum Wheat Genome Sequencing Consortium (IDWGSC)"/>
            <person name="Milanesi L."/>
        </authorList>
    </citation>
    <scope>NUCLEOTIDE SEQUENCE [LARGE SCALE GENOMIC DNA]</scope>
    <source>
        <strain evidence="4">cv. Svevo</strain>
    </source>
</reference>
<evidence type="ECO:0000313" key="3">
    <source>
        <dbReference type="EMBL" id="VAI41029.1"/>
    </source>
</evidence>
<dbReference type="InterPro" id="IPR036465">
    <property type="entry name" value="vWFA_dom_sf"/>
</dbReference>
<keyword evidence="4" id="KW-1185">Reference proteome</keyword>
<dbReference type="Gramene" id="TRITD6Av1G000230.1">
    <property type="protein sequence ID" value="TRITD6Av1G000230.1"/>
    <property type="gene ID" value="TRITD6Av1G000230"/>
</dbReference>
<dbReference type="PANTHER" id="PTHR10579">
    <property type="entry name" value="CALCIUM-ACTIVATED CHLORIDE CHANNEL REGULATOR"/>
    <property type="match status" value="1"/>
</dbReference>
<organism evidence="3 4">
    <name type="scientific">Triticum turgidum subsp. durum</name>
    <name type="common">Durum wheat</name>
    <name type="synonym">Triticum durum</name>
    <dbReference type="NCBI Taxonomy" id="4567"/>
    <lineage>
        <taxon>Eukaryota</taxon>
        <taxon>Viridiplantae</taxon>
        <taxon>Streptophyta</taxon>
        <taxon>Embryophyta</taxon>
        <taxon>Tracheophyta</taxon>
        <taxon>Spermatophyta</taxon>
        <taxon>Magnoliopsida</taxon>
        <taxon>Liliopsida</taxon>
        <taxon>Poales</taxon>
        <taxon>Poaceae</taxon>
        <taxon>BOP clade</taxon>
        <taxon>Pooideae</taxon>
        <taxon>Triticodae</taxon>
        <taxon>Triticeae</taxon>
        <taxon>Triticinae</taxon>
        <taxon>Triticum</taxon>
    </lineage>
</organism>
<feature type="region of interest" description="Disordered" evidence="1">
    <location>
        <begin position="1"/>
        <end position="28"/>
    </location>
</feature>
<dbReference type="SUPFAM" id="SSF53300">
    <property type="entry name" value="vWA-like"/>
    <property type="match status" value="1"/>
</dbReference>
<dbReference type="PANTHER" id="PTHR10579:SF112">
    <property type="entry name" value="OS04G0198300 PROTEIN"/>
    <property type="match status" value="1"/>
</dbReference>
<feature type="domain" description="VWFA" evidence="2">
    <location>
        <begin position="491"/>
        <end position="695"/>
    </location>
</feature>
<feature type="region of interest" description="Disordered" evidence="1">
    <location>
        <begin position="503"/>
        <end position="522"/>
    </location>
</feature>
<proteinExistence type="predicted"/>
<dbReference type="Proteomes" id="UP000324705">
    <property type="component" value="Chromosome 6A"/>
</dbReference>
<gene>
    <name evidence="3" type="ORF">TRITD_6Av1G000230</name>
</gene>